<reference evidence="8 9" key="1">
    <citation type="submission" date="2020-08" db="EMBL/GenBank/DDBJ databases">
        <title>A Genomic Blueprint of the Chicken Gut Microbiome.</title>
        <authorList>
            <person name="Gilroy R."/>
            <person name="Ravi A."/>
            <person name="Getino M."/>
            <person name="Pursley I."/>
            <person name="Horton D.L."/>
            <person name="Alikhan N.-F."/>
            <person name="Baker D."/>
            <person name="Gharbi K."/>
            <person name="Hall N."/>
            <person name="Watson M."/>
            <person name="Adriaenssens E.M."/>
            <person name="Foster-Nyarko E."/>
            <person name="Jarju S."/>
            <person name="Secka A."/>
            <person name="Antonio M."/>
            <person name="Oren A."/>
            <person name="Chaudhuri R."/>
            <person name="La Ragione R.M."/>
            <person name="Hildebrand F."/>
            <person name="Pallen M.J."/>
        </authorList>
    </citation>
    <scope>NUCLEOTIDE SEQUENCE [LARGE SCALE GENOMIC DNA]</scope>
    <source>
        <strain evidence="8 9">Sa2BVA9</strain>
    </source>
</reference>
<evidence type="ECO:0000256" key="7">
    <source>
        <dbReference type="SAM" id="Phobius"/>
    </source>
</evidence>
<dbReference type="RefSeq" id="WP_191800079.1">
    <property type="nucleotide sequence ID" value="NZ_JACSQL010000004.1"/>
</dbReference>
<accession>A0ABR8SZ24</accession>
<dbReference type="Pfam" id="PF00893">
    <property type="entry name" value="Multi_Drug_Res"/>
    <property type="match status" value="1"/>
</dbReference>
<keyword evidence="9" id="KW-1185">Reference proteome</keyword>
<dbReference type="SUPFAM" id="SSF103481">
    <property type="entry name" value="Multidrug resistance efflux transporter EmrE"/>
    <property type="match status" value="1"/>
</dbReference>
<evidence type="ECO:0000256" key="1">
    <source>
        <dbReference type="ARBA" id="ARBA00004651"/>
    </source>
</evidence>
<dbReference type="InterPro" id="IPR045324">
    <property type="entry name" value="Small_multidrug_res"/>
</dbReference>
<keyword evidence="2" id="KW-1003">Cell membrane</keyword>
<sequence length="112" mass="12193">MNSNWLKVLTAVIFEIGWASGLKHAELWWEWGATAIAIFLSFYLLISATRVLPVGTAYAIFVGLGTVGTMLVDVLIFGVDLNAGKILFVITLLTGVVGLKLVTKDHEKKEVS</sequence>
<evidence type="ECO:0000256" key="6">
    <source>
        <dbReference type="RuleBase" id="RU003942"/>
    </source>
</evidence>
<evidence type="ECO:0000256" key="3">
    <source>
        <dbReference type="ARBA" id="ARBA00022692"/>
    </source>
</evidence>
<keyword evidence="4 7" id="KW-1133">Transmembrane helix</keyword>
<evidence type="ECO:0000256" key="4">
    <source>
        <dbReference type="ARBA" id="ARBA00022989"/>
    </source>
</evidence>
<evidence type="ECO:0000313" key="8">
    <source>
        <dbReference type="EMBL" id="MBD7968747.1"/>
    </source>
</evidence>
<feature type="transmembrane region" description="Helical" evidence="7">
    <location>
        <begin position="83"/>
        <end position="102"/>
    </location>
</feature>
<proteinExistence type="inferred from homology"/>
<organism evidence="8 9">
    <name type="scientific">Paenibacillus gallinarum</name>
    <dbReference type="NCBI Taxonomy" id="2762232"/>
    <lineage>
        <taxon>Bacteria</taxon>
        <taxon>Bacillati</taxon>
        <taxon>Bacillota</taxon>
        <taxon>Bacilli</taxon>
        <taxon>Bacillales</taxon>
        <taxon>Paenibacillaceae</taxon>
        <taxon>Paenibacillus</taxon>
    </lineage>
</organism>
<dbReference type="InterPro" id="IPR037185">
    <property type="entry name" value="EmrE-like"/>
</dbReference>
<keyword evidence="5 7" id="KW-0472">Membrane</keyword>
<evidence type="ECO:0000256" key="2">
    <source>
        <dbReference type="ARBA" id="ARBA00022475"/>
    </source>
</evidence>
<evidence type="ECO:0000313" key="9">
    <source>
        <dbReference type="Proteomes" id="UP000608071"/>
    </source>
</evidence>
<feature type="transmembrane region" description="Helical" evidence="7">
    <location>
        <begin position="28"/>
        <end position="46"/>
    </location>
</feature>
<dbReference type="Gene3D" id="1.10.3730.20">
    <property type="match status" value="1"/>
</dbReference>
<comment type="caution">
    <text evidence="8">The sequence shown here is derived from an EMBL/GenBank/DDBJ whole genome shotgun (WGS) entry which is preliminary data.</text>
</comment>
<protein>
    <submittedName>
        <fullName evidence="8">Multidrug efflux SMR transporter</fullName>
    </submittedName>
</protein>
<dbReference type="PANTHER" id="PTHR30561:SF7">
    <property type="entry name" value="GUANIDINIUM EFFLUX SYSTEM SUBUNIT GDNC-RELATED"/>
    <property type="match status" value="1"/>
</dbReference>
<evidence type="ECO:0000256" key="5">
    <source>
        <dbReference type="ARBA" id="ARBA00023136"/>
    </source>
</evidence>
<name>A0ABR8SZ24_9BACL</name>
<comment type="similarity">
    <text evidence="6">Belongs to the drug/metabolite transporter (DMT) superfamily. Small multidrug resistance (SMR) (TC 2.A.7.1) family.</text>
</comment>
<feature type="transmembrane region" description="Helical" evidence="7">
    <location>
        <begin position="58"/>
        <end position="77"/>
    </location>
</feature>
<dbReference type="PANTHER" id="PTHR30561">
    <property type="entry name" value="SMR FAMILY PROTON-DEPENDENT DRUG EFFLUX TRANSPORTER SUGE"/>
    <property type="match status" value="1"/>
</dbReference>
<comment type="subcellular location">
    <subcellularLocation>
        <location evidence="1 6">Cell membrane</location>
        <topology evidence="1 6">Multi-pass membrane protein</topology>
    </subcellularLocation>
</comment>
<keyword evidence="3 6" id="KW-0812">Transmembrane</keyword>
<dbReference type="Proteomes" id="UP000608071">
    <property type="component" value="Unassembled WGS sequence"/>
</dbReference>
<dbReference type="EMBL" id="JACSQL010000004">
    <property type="protein sequence ID" value="MBD7968747.1"/>
    <property type="molecule type" value="Genomic_DNA"/>
</dbReference>
<dbReference type="InterPro" id="IPR000390">
    <property type="entry name" value="Small_drug/metabolite_transptr"/>
</dbReference>
<gene>
    <name evidence="8" type="ORF">H9647_11795</name>
</gene>